<accession>A0AAD9PJ10</accession>
<dbReference type="Gene3D" id="3.10.20.90">
    <property type="entry name" value="Phosphatidylinositol 3-kinase Catalytic Subunit, Chain A, domain 1"/>
    <property type="match status" value="1"/>
</dbReference>
<dbReference type="Pfam" id="PF00240">
    <property type="entry name" value="ubiquitin"/>
    <property type="match status" value="1"/>
</dbReference>
<evidence type="ECO:0000313" key="3">
    <source>
        <dbReference type="Proteomes" id="UP001214638"/>
    </source>
</evidence>
<dbReference type="GeneID" id="94337320"/>
<dbReference type="EMBL" id="JALLKP010000004">
    <property type="protein sequence ID" value="KAK2195347.1"/>
    <property type="molecule type" value="Genomic_DNA"/>
</dbReference>
<dbReference type="PROSITE" id="PS50053">
    <property type="entry name" value="UBIQUITIN_2"/>
    <property type="match status" value="1"/>
</dbReference>
<sequence length="163" mass="18508">MIIITITAIGTLYCLNTLSDGRLATLYLEKEWSLERVKHLVANELGIPKQRQELVLYGKIITANDDTSVTESGIKNEDVILVRSKREVTLGNDQYSIGQLLQTQLDPLNPESQKLIYQQIAQGIIDRNLEMAHENLPEAFGNNVNKITKVYRRCCHVVHFSKD</sequence>
<evidence type="ECO:0000259" key="1">
    <source>
        <dbReference type="PROSITE" id="PS50053"/>
    </source>
</evidence>
<gene>
    <name evidence="2" type="ORF">BdWA1_003023</name>
</gene>
<keyword evidence="3" id="KW-1185">Reference proteome</keyword>
<reference evidence="2" key="1">
    <citation type="journal article" date="2023" name="Nat. Microbiol.">
        <title>Babesia duncani multi-omics identifies virulence factors and drug targets.</title>
        <authorList>
            <person name="Singh P."/>
            <person name="Lonardi S."/>
            <person name="Liang Q."/>
            <person name="Vydyam P."/>
            <person name="Khabirova E."/>
            <person name="Fang T."/>
            <person name="Gihaz S."/>
            <person name="Thekkiniath J."/>
            <person name="Munshi M."/>
            <person name="Abel S."/>
            <person name="Ciampossin L."/>
            <person name="Batugedara G."/>
            <person name="Gupta M."/>
            <person name="Lu X.M."/>
            <person name="Lenz T."/>
            <person name="Chakravarty S."/>
            <person name="Cornillot E."/>
            <person name="Hu Y."/>
            <person name="Ma W."/>
            <person name="Gonzalez L.M."/>
            <person name="Sanchez S."/>
            <person name="Estrada K."/>
            <person name="Sanchez-Flores A."/>
            <person name="Montero E."/>
            <person name="Harb O.S."/>
            <person name="Le Roch K.G."/>
            <person name="Mamoun C.B."/>
        </authorList>
    </citation>
    <scope>NUCLEOTIDE SEQUENCE</scope>
    <source>
        <strain evidence="2">WA1</strain>
    </source>
</reference>
<dbReference type="KEGG" id="bdw:94337320"/>
<protein>
    <submittedName>
        <fullName evidence="2">Bifunctional Ubiquitin-like domain superfamily/Ubiquitin-like domain</fullName>
    </submittedName>
</protein>
<name>A0AAD9PJ10_9APIC</name>
<proteinExistence type="predicted"/>
<dbReference type="InterPro" id="IPR029071">
    <property type="entry name" value="Ubiquitin-like_domsf"/>
</dbReference>
<comment type="caution">
    <text evidence="2">The sequence shown here is derived from an EMBL/GenBank/DDBJ whole genome shotgun (WGS) entry which is preliminary data.</text>
</comment>
<dbReference type="AlphaFoldDB" id="A0AAD9PJ10"/>
<feature type="domain" description="Ubiquitin-like" evidence="1">
    <location>
        <begin position="2"/>
        <end position="82"/>
    </location>
</feature>
<organism evidence="2 3">
    <name type="scientific">Babesia duncani</name>
    <dbReference type="NCBI Taxonomy" id="323732"/>
    <lineage>
        <taxon>Eukaryota</taxon>
        <taxon>Sar</taxon>
        <taxon>Alveolata</taxon>
        <taxon>Apicomplexa</taxon>
        <taxon>Aconoidasida</taxon>
        <taxon>Piroplasmida</taxon>
        <taxon>Babesiidae</taxon>
        <taxon>Babesia</taxon>
    </lineage>
</organism>
<dbReference type="RefSeq" id="XP_067802190.1">
    <property type="nucleotide sequence ID" value="XM_067948039.1"/>
</dbReference>
<dbReference type="SUPFAM" id="SSF54236">
    <property type="entry name" value="Ubiquitin-like"/>
    <property type="match status" value="1"/>
</dbReference>
<evidence type="ECO:0000313" key="2">
    <source>
        <dbReference type="EMBL" id="KAK2195347.1"/>
    </source>
</evidence>
<dbReference type="Proteomes" id="UP001214638">
    <property type="component" value="Unassembled WGS sequence"/>
</dbReference>
<dbReference type="InterPro" id="IPR000626">
    <property type="entry name" value="Ubiquitin-like_dom"/>
</dbReference>